<protein>
    <submittedName>
        <fullName evidence="1">Uncharacterized protein</fullName>
    </submittedName>
</protein>
<proteinExistence type="predicted"/>
<accession>A0A0A9FZE9</accession>
<reference evidence="1" key="1">
    <citation type="submission" date="2014-09" db="EMBL/GenBank/DDBJ databases">
        <authorList>
            <person name="Magalhaes I.L.F."/>
            <person name="Oliveira U."/>
            <person name="Santos F.R."/>
            <person name="Vidigal T.H.D.A."/>
            <person name="Brescovit A.D."/>
            <person name="Santos A.J."/>
        </authorList>
    </citation>
    <scope>NUCLEOTIDE SEQUENCE</scope>
    <source>
        <tissue evidence="1">Shoot tissue taken approximately 20 cm above the soil surface</tissue>
    </source>
</reference>
<dbReference type="AlphaFoldDB" id="A0A0A9FZE9"/>
<organism evidence="1">
    <name type="scientific">Arundo donax</name>
    <name type="common">Giant reed</name>
    <name type="synonym">Donax arundinaceus</name>
    <dbReference type="NCBI Taxonomy" id="35708"/>
    <lineage>
        <taxon>Eukaryota</taxon>
        <taxon>Viridiplantae</taxon>
        <taxon>Streptophyta</taxon>
        <taxon>Embryophyta</taxon>
        <taxon>Tracheophyta</taxon>
        <taxon>Spermatophyta</taxon>
        <taxon>Magnoliopsida</taxon>
        <taxon>Liliopsida</taxon>
        <taxon>Poales</taxon>
        <taxon>Poaceae</taxon>
        <taxon>PACMAD clade</taxon>
        <taxon>Arundinoideae</taxon>
        <taxon>Arundineae</taxon>
        <taxon>Arundo</taxon>
    </lineage>
</organism>
<reference evidence="1" key="2">
    <citation type="journal article" date="2015" name="Data Brief">
        <title>Shoot transcriptome of the giant reed, Arundo donax.</title>
        <authorList>
            <person name="Barrero R.A."/>
            <person name="Guerrero F.D."/>
            <person name="Moolhuijzen P."/>
            <person name="Goolsby J.A."/>
            <person name="Tidwell J."/>
            <person name="Bellgard S.E."/>
            <person name="Bellgard M.I."/>
        </authorList>
    </citation>
    <scope>NUCLEOTIDE SEQUENCE</scope>
    <source>
        <tissue evidence="1">Shoot tissue taken approximately 20 cm above the soil surface</tissue>
    </source>
</reference>
<name>A0A0A9FZE9_ARUDO</name>
<evidence type="ECO:0000313" key="1">
    <source>
        <dbReference type="EMBL" id="JAE17617.1"/>
    </source>
</evidence>
<dbReference type="EMBL" id="GBRH01180279">
    <property type="protein sequence ID" value="JAE17617.1"/>
    <property type="molecule type" value="Transcribed_RNA"/>
</dbReference>
<sequence>MYQLKALTVWKPVSSHGYGTAAPSLDDLAKKMSQHSSILLTGRDQYQPLLAESI</sequence>